<gene>
    <name evidence="9" type="primary">cycF</name>
    <name evidence="9" type="ORF">GCM10011517_08250</name>
</gene>
<feature type="signal peptide" evidence="8">
    <location>
        <begin position="1"/>
        <end position="22"/>
    </location>
</feature>
<dbReference type="InterPro" id="IPR002321">
    <property type="entry name" value="Cyt_c_II"/>
</dbReference>
<keyword evidence="2 7" id="KW-0349">Heme</keyword>
<keyword evidence="5 6" id="KW-0408">Iron</keyword>
<keyword evidence="4" id="KW-0249">Electron transport</keyword>
<evidence type="ECO:0000256" key="1">
    <source>
        <dbReference type="ARBA" id="ARBA00022448"/>
    </source>
</evidence>
<evidence type="ECO:0000256" key="2">
    <source>
        <dbReference type="ARBA" id="ARBA00022617"/>
    </source>
</evidence>
<protein>
    <submittedName>
        <fullName evidence="9">Cytochrome c-554</fullName>
    </submittedName>
</protein>
<dbReference type="GO" id="GO:0005506">
    <property type="term" value="F:iron ion binding"/>
    <property type="evidence" value="ECO:0007669"/>
    <property type="project" value="InterPro"/>
</dbReference>
<dbReference type="GO" id="GO:0022900">
    <property type="term" value="P:electron transport chain"/>
    <property type="evidence" value="ECO:0007669"/>
    <property type="project" value="InterPro"/>
</dbReference>
<dbReference type="Pfam" id="PF01322">
    <property type="entry name" value="Cytochrom_C_2"/>
    <property type="match status" value="1"/>
</dbReference>
<organism evidence="9 10">
    <name type="scientific">Actibacterium pelagium</name>
    <dbReference type="NCBI Taxonomy" id="2029103"/>
    <lineage>
        <taxon>Bacteria</taxon>
        <taxon>Pseudomonadati</taxon>
        <taxon>Pseudomonadota</taxon>
        <taxon>Alphaproteobacteria</taxon>
        <taxon>Rhodobacterales</taxon>
        <taxon>Roseobacteraceae</taxon>
        <taxon>Actibacterium</taxon>
    </lineage>
</organism>
<feature type="binding site" description="covalent" evidence="7">
    <location>
        <position position="147"/>
    </location>
    <ligand>
        <name>heme c</name>
        <dbReference type="ChEBI" id="CHEBI:61717"/>
    </ligand>
</feature>
<evidence type="ECO:0000256" key="8">
    <source>
        <dbReference type="SAM" id="SignalP"/>
    </source>
</evidence>
<evidence type="ECO:0000313" key="10">
    <source>
        <dbReference type="Proteomes" id="UP000606730"/>
    </source>
</evidence>
<feature type="binding site" description="covalent" evidence="7">
    <location>
        <position position="150"/>
    </location>
    <ligand>
        <name>heme c</name>
        <dbReference type="ChEBI" id="CHEBI:61717"/>
    </ligand>
</feature>
<comment type="PTM">
    <text evidence="7">Binds 1 heme group per subunit.</text>
</comment>
<dbReference type="AlphaFoldDB" id="A0A917ACM8"/>
<dbReference type="EMBL" id="BMKN01000001">
    <property type="protein sequence ID" value="GGE42978.1"/>
    <property type="molecule type" value="Genomic_DNA"/>
</dbReference>
<evidence type="ECO:0000256" key="5">
    <source>
        <dbReference type="ARBA" id="ARBA00023004"/>
    </source>
</evidence>
<keyword evidence="10" id="KW-1185">Reference proteome</keyword>
<evidence type="ECO:0000256" key="4">
    <source>
        <dbReference type="ARBA" id="ARBA00022982"/>
    </source>
</evidence>
<keyword evidence="8" id="KW-0732">Signal</keyword>
<evidence type="ECO:0000313" key="9">
    <source>
        <dbReference type="EMBL" id="GGE42978.1"/>
    </source>
</evidence>
<dbReference type="InterPro" id="IPR010980">
    <property type="entry name" value="Cyt_c/b562"/>
</dbReference>
<feature type="chain" id="PRO_5037540760" evidence="8">
    <location>
        <begin position="23"/>
        <end position="158"/>
    </location>
</feature>
<dbReference type="Gene3D" id="1.20.120.10">
    <property type="entry name" value="Cytochrome c/b562"/>
    <property type="match status" value="1"/>
</dbReference>
<dbReference type="SUPFAM" id="SSF47175">
    <property type="entry name" value="Cytochromes"/>
    <property type="match status" value="1"/>
</dbReference>
<dbReference type="GO" id="GO:0020037">
    <property type="term" value="F:heme binding"/>
    <property type="evidence" value="ECO:0007669"/>
    <property type="project" value="InterPro"/>
</dbReference>
<evidence type="ECO:0000256" key="7">
    <source>
        <dbReference type="PIRSR" id="PIRSR000027-2"/>
    </source>
</evidence>
<dbReference type="PROSITE" id="PS51009">
    <property type="entry name" value="CYTCII"/>
    <property type="match status" value="1"/>
</dbReference>
<dbReference type="Proteomes" id="UP000606730">
    <property type="component" value="Unassembled WGS sequence"/>
</dbReference>
<name>A0A917ACM8_9RHOB</name>
<sequence length="158" mass="16161">MKFRKVAVIAAGALLATTTVFAESHGAKSPYDSQIKARKGMMNLYAVNLGVLGGMAREKIAYDAEAAQVAADNLVALTSVNVNSLWPQGSDSASTEGTRALPEIWSNFPDVGAKSGALKDAAAAMQGLAGADLASLQSGMGALGGACGACHKAYRQEQ</sequence>
<dbReference type="OrthoDB" id="7596534at2"/>
<dbReference type="GO" id="GO:0009055">
    <property type="term" value="F:electron transfer activity"/>
    <property type="evidence" value="ECO:0007669"/>
    <property type="project" value="InterPro"/>
</dbReference>
<keyword evidence="1" id="KW-0813">Transport</keyword>
<dbReference type="RefSeq" id="WP_095596299.1">
    <property type="nucleotide sequence ID" value="NZ_BMKN01000001.1"/>
</dbReference>
<evidence type="ECO:0000256" key="6">
    <source>
        <dbReference type="PIRSR" id="PIRSR000027-1"/>
    </source>
</evidence>
<comment type="caution">
    <text evidence="9">The sequence shown here is derived from an EMBL/GenBank/DDBJ whole genome shotgun (WGS) entry which is preliminary data.</text>
</comment>
<dbReference type="PRINTS" id="PR00608">
    <property type="entry name" value="CYTCHROMECII"/>
</dbReference>
<feature type="binding site" description="axial binding residue" evidence="6">
    <location>
        <position position="151"/>
    </location>
    <ligand>
        <name>heme c</name>
        <dbReference type="ChEBI" id="CHEBI:61717"/>
    </ligand>
    <ligandPart>
        <name>Fe</name>
        <dbReference type="ChEBI" id="CHEBI:18248"/>
    </ligandPart>
</feature>
<reference evidence="9" key="1">
    <citation type="journal article" date="2014" name="Int. J. Syst. Evol. Microbiol.">
        <title>Complete genome sequence of Corynebacterium casei LMG S-19264T (=DSM 44701T), isolated from a smear-ripened cheese.</title>
        <authorList>
            <consortium name="US DOE Joint Genome Institute (JGI-PGF)"/>
            <person name="Walter F."/>
            <person name="Albersmeier A."/>
            <person name="Kalinowski J."/>
            <person name="Ruckert C."/>
        </authorList>
    </citation>
    <scope>NUCLEOTIDE SEQUENCE</scope>
    <source>
        <strain evidence="9">CGMCC 1.16012</strain>
    </source>
</reference>
<dbReference type="GO" id="GO:0042597">
    <property type="term" value="C:periplasmic space"/>
    <property type="evidence" value="ECO:0007669"/>
    <property type="project" value="InterPro"/>
</dbReference>
<evidence type="ECO:0000256" key="3">
    <source>
        <dbReference type="ARBA" id="ARBA00022723"/>
    </source>
</evidence>
<keyword evidence="3 6" id="KW-0479">Metal-binding</keyword>
<dbReference type="PIRSF" id="PIRSF000027">
    <property type="entry name" value="Cytc_c_prime"/>
    <property type="match status" value="1"/>
</dbReference>
<reference evidence="9" key="2">
    <citation type="submission" date="2020-09" db="EMBL/GenBank/DDBJ databases">
        <authorList>
            <person name="Sun Q."/>
            <person name="Zhou Y."/>
        </authorList>
    </citation>
    <scope>NUCLEOTIDE SEQUENCE</scope>
    <source>
        <strain evidence="9">CGMCC 1.16012</strain>
    </source>
</reference>
<dbReference type="InterPro" id="IPR012127">
    <property type="entry name" value="Cyt_c_prime"/>
</dbReference>
<proteinExistence type="predicted"/>
<dbReference type="InterPro" id="IPR015984">
    <property type="entry name" value="Cyt_c_prime_subgr"/>
</dbReference>
<accession>A0A917ACM8</accession>